<reference evidence="12" key="1">
    <citation type="submission" date="2021-03" db="EMBL/GenBank/DDBJ databases">
        <title>Comparative genomics and phylogenomic investigation of the class Geoglossomycetes provide insights into ecological specialization and systematics.</title>
        <authorList>
            <person name="Melie T."/>
            <person name="Pirro S."/>
            <person name="Miller A.N."/>
            <person name="Quandt A."/>
        </authorList>
    </citation>
    <scope>NUCLEOTIDE SEQUENCE</scope>
    <source>
        <strain evidence="12">GBOQ0MN5Z8</strain>
    </source>
</reference>
<feature type="binding site" evidence="8">
    <location>
        <position position="343"/>
    </location>
    <ligand>
        <name>Zn(2+)</name>
        <dbReference type="ChEBI" id="CHEBI:29105"/>
    </ligand>
</feature>
<evidence type="ECO:0000256" key="3">
    <source>
        <dbReference type="ARBA" id="ARBA00022723"/>
    </source>
</evidence>
<keyword evidence="6 7" id="KW-0539">Nucleus</keyword>
<evidence type="ECO:0000256" key="6">
    <source>
        <dbReference type="ARBA" id="ARBA00023242"/>
    </source>
</evidence>
<dbReference type="InterPro" id="IPR017117">
    <property type="entry name" value="Nob1_euk"/>
</dbReference>
<keyword evidence="13" id="KW-1185">Reference proteome</keyword>
<evidence type="ECO:0000256" key="7">
    <source>
        <dbReference type="PIRNR" id="PIRNR037125"/>
    </source>
</evidence>
<dbReference type="GO" id="GO:0016787">
    <property type="term" value="F:hydrolase activity"/>
    <property type="evidence" value="ECO:0007669"/>
    <property type="project" value="UniProtKB-KW"/>
</dbReference>
<organism evidence="12 13">
    <name type="scientific">Glutinoglossum americanum</name>
    <dbReference type="NCBI Taxonomy" id="1670608"/>
    <lineage>
        <taxon>Eukaryota</taxon>
        <taxon>Fungi</taxon>
        <taxon>Dikarya</taxon>
        <taxon>Ascomycota</taxon>
        <taxon>Pezizomycotina</taxon>
        <taxon>Geoglossomycetes</taxon>
        <taxon>Geoglossales</taxon>
        <taxon>Geoglossaceae</taxon>
        <taxon>Glutinoglossum</taxon>
    </lineage>
</organism>
<dbReference type="Pfam" id="PF08772">
    <property type="entry name" value="Zn_ribbon_NOB1"/>
    <property type="match status" value="1"/>
</dbReference>
<evidence type="ECO:0000256" key="9">
    <source>
        <dbReference type="SAM" id="MobiDB-lite"/>
    </source>
</evidence>
<dbReference type="Gene3D" id="6.20.210.10">
    <property type="entry name" value="Nin one binding (NOB1), Zn-ribbon-like"/>
    <property type="match status" value="1"/>
</dbReference>
<feature type="compositionally biased region" description="Polar residues" evidence="9">
    <location>
        <begin position="234"/>
        <end position="247"/>
    </location>
</feature>
<proteinExistence type="inferred from homology"/>
<dbReference type="EMBL" id="JAGHQL010000057">
    <property type="protein sequence ID" value="KAH0542288.1"/>
    <property type="molecule type" value="Genomic_DNA"/>
</dbReference>
<dbReference type="PANTHER" id="PTHR12814">
    <property type="entry name" value="RNA-BINDING PROTEIN NOB1"/>
    <property type="match status" value="1"/>
</dbReference>
<feature type="region of interest" description="Disordered" evidence="9">
    <location>
        <begin position="225"/>
        <end position="278"/>
    </location>
</feature>
<dbReference type="GO" id="GO:0030490">
    <property type="term" value="P:maturation of SSU-rRNA"/>
    <property type="evidence" value="ECO:0007669"/>
    <property type="project" value="TreeGrafter"/>
</dbReference>
<dbReference type="SUPFAM" id="SSF144206">
    <property type="entry name" value="NOB1 zinc finger-like"/>
    <property type="match status" value="1"/>
</dbReference>
<dbReference type="GO" id="GO:0046872">
    <property type="term" value="F:metal ion binding"/>
    <property type="evidence" value="ECO:0007669"/>
    <property type="project" value="UniProtKB-UniRule"/>
</dbReference>
<evidence type="ECO:0000256" key="5">
    <source>
        <dbReference type="ARBA" id="ARBA00022833"/>
    </source>
</evidence>
<evidence type="ECO:0000259" key="11">
    <source>
        <dbReference type="Pfam" id="PF17146"/>
    </source>
</evidence>
<protein>
    <recommendedName>
        <fullName evidence="7">20S-pre-rRNA D-site endonuclease NOB1</fullName>
    </recommendedName>
</protein>
<feature type="region of interest" description="Disordered" evidence="9">
    <location>
        <begin position="163"/>
        <end position="182"/>
    </location>
</feature>
<dbReference type="InterPro" id="IPR039907">
    <property type="entry name" value="NOB1"/>
</dbReference>
<dbReference type="GO" id="GO:0004521">
    <property type="term" value="F:RNA endonuclease activity"/>
    <property type="evidence" value="ECO:0007669"/>
    <property type="project" value="UniProtKB-UniRule"/>
</dbReference>
<feature type="binding site" evidence="8">
    <location>
        <position position="355"/>
    </location>
    <ligand>
        <name>Zn(2+)</name>
        <dbReference type="ChEBI" id="CHEBI:29105"/>
    </ligand>
</feature>
<name>A0A9P8I7G9_9PEZI</name>
<evidence type="ECO:0000313" key="13">
    <source>
        <dbReference type="Proteomes" id="UP000698800"/>
    </source>
</evidence>
<keyword evidence="3 7" id="KW-0479">Metal-binding</keyword>
<dbReference type="Gene3D" id="3.40.50.1010">
    <property type="entry name" value="5'-nuclease"/>
    <property type="match status" value="1"/>
</dbReference>
<dbReference type="PIRSF" id="PIRSF037125">
    <property type="entry name" value="D-site_20S_pre-rRNA_nuclease"/>
    <property type="match status" value="1"/>
</dbReference>
<feature type="domain" description="Nin one binding (NOB1) Zn-ribbon-like" evidence="10">
    <location>
        <begin position="330"/>
        <end position="401"/>
    </location>
</feature>
<dbReference type="OrthoDB" id="446759at2759"/>
<feature type="region of interest" description="Disordered" evidence="9">
    <location>
        <begin position="1"/>
        <end position="23"/>
    </location>
</feature>
<comment type="similarity">
    <text evidence="1 7">Belongs to the NOB1 family.</text>
</comment>
<feature type="binding site" evidence="8">
    <location>
        <position position="358"/>
    </location>
    <ligand>
        <name>Zn(2+)</name>
        <dbReference type="ChEBI" id="CHEBI:29105"/>
    </ligand>
</feature>
<accession>A0A9P8I7G9</accession>
<comment type="subcellular location">
    <subcellularLocation>
        <location evidence="7">Nucleus</location>
        <location evidence="7">Nucleolus</location>
    </subcellularLocation>
</comment>
<gene>
    <name evidence="12" type="ORF">FGG08_003315</name>
</gene>
<dbReference type="FunFam" id="3.40.50.1010:FF:000020">
    <property type="entry name" value="20S-pre-rRNA D-site endonuclease NOB1"/>
    <property type="match status" value="1"/>
</dbReference>
<sequence length="484" mass="52303">MSPEQGFDQARGTASKRPMGPARPMHTIVLDAGPILKNEPTTSSLLASSVVLVTVPSVITEIRDSNTRSRIETTLLPFLTLRNPKPESLSIVTEFARRTGDHAVLSRVDLLVLALAYELECERNGGDWRLRRAPGQRGLNGAPPTKLGTDDGFESVPVVDHAAADDGGHFDSPTKPNDAVGERGEHCHALWGATGASKDEGQPSGALGSITMDAHKFESLTISRESQALPPDPSSSSVIQGSPTPEQTECLDPDGATLAKEPAESEESDSEGWITPSNIQKHKAMDLNKSALPAKEVKTMQVSTITTDFAMQNVLLQMNLNLLSPSMQRIRHLKIWVLRCHACFKISRDMSKQFCPSCGGATLTRTACSTDQNGLFKVHLKKNYQWNNRGNIFSIPKPVSGSSSGKVNVGGGGKGGGKGGWGQGLILREDQKEYVQAMQLDKKKKERDPMDEDYLPNILTGERGRAGGRPAIGAGRNVNSKKRR</sequence>
<comment type="caution">
    <text evidence="12">The sequence shown here is derived from an EMBL/GenBank/DDBJ whole genome shotgun (WGS) entry which is preliminary data.</text>
</comment>
<feature type="binding site" evidence="8">
    <location>
        <position position="340"/>
    </location>
    <ligand>
        <name>Zn(2+)</name>
        <dbReference type="ChEBI" id="CHEBI:29105"/>
    </ligand>
</feature>
<dbReference type="AlphaFoldDB" id="A0A9P8I7G9"/>
<comment type="function">
    <text evidence="7">Required for the synthesis of 40S ribosome subunits. Has a role in processing 20S pre-rRNA into the mature 18S rRNA, where it is required for cleavage at the 3' end of the mature 18S rRNA (D-site). Accompanies the 20S pre-rRNA from the nucleus to the cytoplasm.</text>
</comment>
<evidence type="ECO:0000256" key="1">
    <source>
        <dbReference type="ARBA" id="ARBA00005858"/>
    </source>
</evidence>
<dbReference type="GO" id="GO:0030688">
    <property type="term" value="C:preribosome, small subunit precursor"/>
    <property type="evidence" value="ECO:0007669"/>
    <property type="project" value="TreeGrafter"/>
</dbReference>
<feature type="region of interest" description="Disordered" evidence="9">
    <location>
        <begin position="439"/>
        <end position="484"/>
    </location>
</feature>
<evidence type="ECO:0000256" key="2">
    <source>
        <dbReference type="ARBA" id="ARBA00022722"/>
    </source>
</evidence>
<dbReference type="PANTHER" id="PTHR12814:SF2">
    <property type="entry name" value="RNA-BINDING PROTEIN NOB1"/>
    <property type="match status" value="1"/>
</dbReference>
<evidence type="ECO:0000313" key="12">
    <source>
        <dbReference type="EMBL" id="KAH0542288.1"/>
    </source>
</evidence>
<dbReference type="GO" id="GO:0005730">
    <property type="term" value="C:nucleolus"/>
    <property type="evidence" value="ECO:0007669"/>
    <property type="project" value="UniProtKB-SubCell"/>
</dbReference>
<dbReference type="InterPro" id="IPR033411">
    <property type="entry name" value="Ribonuclease_PIN"/>
</dbReference>
<evidence type="ECO:0000256" key="8">
    <source>
        <dbReference type="PIRSR" id="PIRSR037125-1"/>
    </source>
</evidence>
<evidence type="ECO:0000256" key="4">
    <source>
        <dbReference type="ARBA" id="ARBA00022801"/>
    </source>
</evidence>
<dbReference type="CDD" id="cd09876">
    <property type="entry name" value="PIN_Nob1-like"/>
    <property type="match status" value="1"/>
</dbReference>
<dbReference type="InterPro" id="IPR036283">
    <property type="entry name" value="NOB1_Zf-like_sf"/>
</dbReference>
<keyword evidence="4" id="KW-0378">Hydrolase</keyword>
<dbReference type="GO" id="GO:0005737">
    <property type="term" value="C:cytoplasm"/>
    <property type="evidence" value="ECO:0007669"/>
    <property type="project" value="UniProtKB-ARBA"/>
</dbReference>
<dbReference type="Proteomes" id="UP000698800">
    <property type="component" value="Unassembled WGS sequence"/>
</dbReference>
<dbReference type="Pfam" id="PF17146">
    <property type="entry name" value="PIN_6"/>
    <property type="match status" value="1"/>
</dbReference>
<feature type="domain" description="Ribonuclease PIN" evidence="11">
    <location>
        <begin position="28"/>
        <end position="119"/>
    </location>
</feature>
<keyword evidence="2" id="KW-0540">Nuclease</keyword>
<keyword evidence="5 7" id="KW-0862">Zinc</keyword>
<dbReference type="InterPro" id="IPR014881">
    <property type="entry name" value="NOB1_Zn-bd"/>
</dbReference>
<evidence type="ECO:0000259" key="10">
    <source>
        <dbReference type="Pfam" id="PF08772"/>
    </source>
</evidence>